<sequence>MCKTPVTPSLSRNRAVTLAVSVVAPVLVLAILVLTYLIWRAKRKLNTSSTDLAMVPELRGAPGHITNHWDHLQEPENRRFTYQELEKFTDNFKHLIGHGGFGHVYYGCLEDSTEVAIKMRSELSSHGLDQFLAEVQSLTKVHHRNLVCLVGYCWEKEHLALVYEYMSRGNLCDYLRDVRSNLQHNNYYKYLIHGMTTVTRKIGMGENLNWKTRVRVALEAAQGLDYLHKGCNLPIIHGDMKTNNILLGQNFKAKIADFGTHISAVAAGSMGYIDSEYYTTGRLTESSDVYSFGIVLLEITTGEPPIIPEKGHIVQRVKKKIVSGNISSVADAHLGGAYNVSSMWKVVNIAMMCTTDIATQRPKMADVVVQLKESLDLVEVQGDRGDKENLASDTMSSMSTFEVTIGELPIIPGNGHIIQHMMQIVTGNITSVADERLGGSYIFNSMWKVLDAMMMCITDIASQRLMMSAVVLQLKENHELEEAHGDGLLGKCSHGHHSQAQTFVHMSDRSLDGKAFQGDAGEALLGLHQQRQAPADVGRAHRSLASSGLRLIAVSRQSKILLPPLRLPTKYVGAFGVPRKKICGVMPRDMHRFHCSHVRLTVSSKTLQRRRRWLYFVACVEDLAVPGVSVNGATNLRGGSDSLGGDASPAGGYGSAAPGPSDSMSGSGGNNSRHLQEYFSNCGLMIKGRQKTIAQRRRRAPLAVLRFSVIVPSAAGWADHKPCQTDLPCCPVLRIKDIKQGALA</sequence>
<evidence type="ECO:0000256" key="5">
    <source>
        <dbReference type="ARBA" id="ARBA00022840"/>
    </source>
</evidence>
<evidence type="ECO:0000256" key="6">
    <source>
        <dbReference type="PROSITE-ProRule" id="PRU10141"/>
    </source>
</evidence>
<protein>
    <submittedName>
        <fullName evidence="10">Leucine-rich repeat protein kinase-like</fullName>
    </submittedName>
</protein>
<reference evidence="11" key="2">
    <citation type="journal article" date="2008" name="Nucleic Acids Res.">
        <title>The rice annotation project database (RAP-DB): 2008 update.</title>
        <authorList>
            <consortium name="The rice annotation project (RAP)"/>
        </authorList>
    </citation>
    <scope>GENOME REANNOTATION</scope>
    <source>
        <strain evidence="11">cv. Nipponbare</strain>
    </source>
</reference>
<proteinExistence type="predicted"/>
<feature type="binding site" evidence="6">
    <location>
        <position position="118"/>
    </location>
    <ligand>
        <name>ATP</name>
        <dbReference type="ChEBI" id="CHEBI:30616"/>
    </ligand>
</feature>
<feature type="compositionally biased region" description="Low complexity" evidence="7">
    <location>
        <begin position="644"/>
        <end position="665"/>
    </location>
</feature>
<dbReference type="InterPro" id="IPR017441">
    <property type="entry name" value="Protein_kinase_ATP_BS"/>
</dbReference>
<gene>
    <name evidence="10" type="primary">OJ1116_C03.2</name>
</gene>
<dbReference type="InterPro" id="IPR011009">
    <property type="entry name" value="Kinase-like_dom_sf"/>
</dbReference>
<keyword evidence="5 6" id="KW-0067">ATP-binding</keyword>
<keyword evidence="2" id="KW-0808">Transferase</keyword>
<keyword evidence="3 6" id="KW-0547">Nucleotide-binding</keyword>
<keyword evidence="8" id="KW-1133">Transmembrane helix</keyword>
<dbReference type="Gene3D" id="3.30.200.20">
    <property type="entry name" value="Phosphorylase Kinase, domain 1"/>
    <property type="match status" value="1"/>
</dbReference>
<keyword evidence="8" id="KW-0812">Transmembrane</keyword>
<dbReference type="GO" id="GO:0005524">
    <property type="term" value="F:ATP binding"/>
    <property type="evidence" value="ECO:0007669"/>
    <property type="project" value="UniProtKB-UniRule"/>
</dbReference>
<dbReference type="PROSITE" id="PS50011">
    <property type="entry name" value="PROTEIN_KINASE_DOM"/>
    <property type="match status" value="1"/>
</dbReference>
<dbReference type="PANTHER" id="PTHR45631:SF6">
    <property type="entry name" value="OS09G0352000 PROTEIN"/>
    <property type="match status" value="1"/>
</dbReference>
<keyword evidence="4 10" id="KW-0418">Kinase</keyword>
<keyword evidence="1" id="KW-0723">Serine/threonine-protein kinase</keyword>
<dbReference type="InterPro" id="IPR001245">
    <property type="entry name" value="Ser-Thr/Tyr_kinase_cat_dom"/>
</dbReference>
<reference evidence="11" key="1">
    <citation type="journal article" date="2005" name="Nature">
        <title>The map-based sequence of the rice genome.</title>
        <authorList>
            <consortium name="International rice genome sequencing project (IRGSP)"/>
            <person name="Matsumoto T."/>
            <person name="Wu J."/>
            <person name="Kanamori H."/>
            <person name="Katayose Y."/>
            <person name="Fujisawa M."/>
            <person name="Namiki N."/>
            <person name="Mizuno H."/>
            <person name="Yamamoto K."/>
            <person name="Antonio B.A."/>
            <person name="Baba T."/>
            <person name="Sakata K."/>
            <person name="Nagamura Y."/>
            <person name="Aoki H."/>
            <person name="Arikawa K."/>
            <person name="Arita K."/>
            <person name="Bito T."/>
            <person name="Chiden Y."/>
            <person name="Fujitsuka N."/>
            <person name="Fukunaka R."/>
            <person name="Hamada M."/>
            <person name="Harada C."/>
            <person name="Hayashi A."/>
            <person name="Hijishita S."/>
            <person name="Honda M."/>
            <person name="Hosokawa S."/>
            <person name="Ichikawa Y."/>
            <person name="Idonuma A."/>
            <person name="Iijima M."/>
            <person name="Ikeda M."/>
            <person name="Ikeno M."/>
            <person name="Ito K."/>
            <person name="Ito S."/>
            <person name="Ito T."/>
            <person name="Ito Y."/>
            <person name="Ito Y."/>
            <person name="Iwabuchi A."/>
            <person name="Kamiya K."/>
            <person name="Karasawa W."/>
            <person name="Kurita K."/>
            <person name="Katagiri S."/>
            <person name="Kikuta A."/>
            <person name="Kobayashi H."/>
            <person name="Kobayashi N."/>
            <person name="Machita K."/>
            <person name="Maehara T."/>
            <person name="Masukawa M."/>
            <person name="Mizubayashi T."/>
            <person name="Mukai Y."/>
            <person name="Nagasaki H."/>
            <person name="Nagata Y."/>
            <person name="Naito S."/>
            <person name="Nakashima M."/>
            <person name="Nakama Y."/>
            <person name="Nakamichi Y."/>
            <person name="Nakamura M."/>
            <person name="Meguro A."/>
            <person name="Negishi M."/>
            <person name="Ohta I."/>
            <person name="Ohta T."/>
            <person name="Okamoto M."/>
            <person name="Ono N."/>
            <person name="Saji S."/>
            <person name="Sakaguchi M."/>
            <person name="Sakai K."/>
            <person name="Shibata M."/>
            <person name="Shimokawa T."/>
            <person name="Song J."/>
            <person name="Takazaki Y."/>
            <person name="Terasawa K."/>
            <person name="Tsugane M."/>
            <person name="Tsuji K."/>
            <person name="Ueda S."/>
            <person name="Waki K."/>
            <person name="Yamagata H."/>
            <person name="Yamamoto M."/>
            <person name="Yamamoto S."/>
            <person name="Yamane H."/>
            <person name="Yoshiki S."/>
            <person name="Yoshihara R."/>
            <person name="Yukawa K."/>
            <person name="Zhong H."/>
            <person name="Yano M."/>
            <person name="Yuan Q."/>
            <person name="Ouyang S."/>
            <person name="Liu J."/>
            <person name="Jones K.M."/>
            <person name="Gansberger K."/>
            <person name="Moffat K."/>
            <person name="Hill J."/>
            <person name="Bera J."/>
            <person name="Fadrosh D."/>
            <person name="Jin S."/>
            <person name="Johri S."/>
            <person name="Kim M."/>
            <person name="Overton L."/>
            <person name="Reardon M."/>
            <person name="Tsitrin T."/>
            <person name="Vuong H."/>
            <person name="Weaver B."/>
            <person name="Ciecko A."/>
            <person name="Tallon L."/>
            <person name="Jackson J."/>
            <person name="Pai G."/>
            <person name="Aken S.V."/>
            <person name="Utterback T."/>
            <person name="Reidmuller S."/>
            <person name="Feldblyum T."/>
            <person name="Hsiao J."/>
            <person name="Zismann V."/>
            <person name="Iobst S."/>
            <person name="de Vazeille A.R."/>
            <person name="Buell C.R."/>
            <person name="Ying K."/>
            <person name="Li Y."/>
            <person name="Lu T."/>
            <person name="Huang Y."/>
            <person name="Zhao Q."/>
            <person name="Feng Q."/>
            <person name="Zhang L."/>
            <person name="Zhu J."/>
            <person name="Weng Q."/>
            <person name="Mu J."/>
            <person name="Lu Y."/>
            <person name="Fan D."/>
            <person name="Liu Y."/>
            <person name="Guan J."/>
            <person name="Zhang Y."/>
            <person name="Yu S."/>
            <person name="Liu X."/>
            <person name="Zhang Y."/>
            <person name="Hong G."/>
            <person name="Han B."/>
            <person name="Choisne N."/>
            <person name="Demange N."/>
            <person name="Orjeda G."/>
            <person name="Samain S."/>
            <person name="Cattolico L."/>
            <person name="Pelletier E."/>
            <person name="Couloux A."/>
            <person name="Segurens B."/>
            <person name="Wincker P."/>
            <person name="D'Hont A."/>
            <person name="Scarpelli C."/>
            <person name="Weissenbach J."/>
            <person name="Salanoubat M."/>
            <person name="Quetier F."/>
            <person name="Yu Y."/>
            <person name="Kim H.R."/>
            <person name="Rambo T."/>
            <person name="Currie J."/>
            <person name="Collura K."/>
            <person name="Luo M."/>
            <person name="Yang T."/>
            <person name="Ammiraju J.S.S."/>
            <person name="Engler F."/>
            <person name="Soderlund C."/>
            <person name="Wing R.A."/>
            <person name="Palmer L.E."/>
            <person name="de la Bastide M."/>
            <person name="Spiegel L."/>
            <person name="Nascimento L."/>
            <person name="Zutavern T."/>
            <person name="O'Shaughnessy A."/>
            <person name="Dike S."/>
            <person name="Dedhia N."/>
            <person name="Preston R."/>
            <person name="Balija V."/>
            <person name="McCombie W.R."/>
            <person name="Chow T."/>
            <person name="Chen H."/>
            <person name="Chung M."/>
            <person name="Chen C."/>
            <person name="Shaw J."/>
            <person name="Wu H."/>
            <person name="Hsiao K."/>
            <person name="Chao Y."/>
            <person name="Chu M."/>
            <person name="Cheng C."/>
            <person name="Hour A."/>
            <person name="Lee P."/>
            <person name="Lin S."/>
            <person name="Lin Y."/>
            <person name="Liou J."/>
            <person name="Liu S."/>
            <person name="Hsing Y."/>
            <person name="Raghuvanshi S."/>
            <person name="Mohanty A."/>
            <person name="Bharti A.K."/>
            <person name="Gaur A."/>
            <person name="Gupta V."/>
            <person name="Kumar D."/>
            <person name="Ravi V."/>
            <person name="Vij S."/>
            <person name="Kapur A."/>
            <person name="Khurana P."/>
            <person name="Khurana P."/>
            <person name="Khurana J.P."/>
            <person name="Tyagi A.K."/>
            <person name="Gaikwad K."/>
            <person name="Singh A."/>
            <person name="Dalal V."/>
            <person name="Srivastava S."/>
            <person name="Dixit A."/>
            <person name="Pal A.K."/>
            <person name="Ghazi I.A."/>
            <person name="Yadav M."/>
            <person name="Pandit A."/>
            <person name="Bhargava A."/>
            <person name="Sureshbabu K."/>
            <person name="Batra K."/>
            <person name="Sharma T.R."/>
            <person name="Mohapatra T."/>
            <person name="Singh N.K."/>
            <person name="Messing J."/>
            <person name="Nelson A.B."/>
            <person name="Fuks G."/>
            <person name="Kavchok S."/>
            <person name="Keizer G."/>
            <person name="Linton E."/>
            <person name="Llaca V."/>
            <person name="Song R."/>
            <person name="Tanyolac B."/>
            <person name="Young S."/>
            <person name="Ho-Il K."/>
            <person name="Hahn J.H."/>
            <person name="Sangsakoo G."/>
            <person name="Vanavichit A."/>
            <person name="de Mattos Luiz.A.T."/>
            <person name="Zimmer P.D."/>
            <person name="Malone G."/>
            <person name="Dellagostin O."/>
            <person name="de Oliveira A.C."/>
            <person name="Bevan M."/>
            <person name="Bancroft I."/>
            <person name="Minx P."/>
            <person name="Cordum H."/>
            <person name="Wilson R."/>
            <person name="Cheng Z."/>
            <person name="Jin W."/>
            <person name="Jiang J."/>
            <person name="Leong S.A."/>
            <person name="Iwama H."/>
            <person name="Gojobori T."/>
            <person name="Itoh T."/>
            <person name="Niimura Y."/>
            <person name="Fujii Y."/>
            <person name="Habara T."/>
            <person name="Sakai H."/>
            <person name="Sato Y."/>
            <person name="Wilson G."/>
            <person name="Kumar K."/>
            <person name="McCouch S."/>
            <person name="Juretic N."/>
            <person name="Hoen D."/>
            <person name="Wright S."/>
            <person name="Bruskiewich R."/>
            <person name="Bureau T."/>
            <person name="Miyao A."/>
            <person name="Hirochika H."/>
            <person name="Nishikawa T."/>
            <person name="Kadowaki K."/>
            <person name="Sugiura M."/>
            <person name="Burr B."/>
            <person name="Sasaki T."/>
        </authorList>
    </citation>
    <scope>NUCLEOTIDE SEQUENCE [LARGE SCALE GENOMIC DNA]</scope>
    <source>
        <strain evidence="11">cv. Nipponbare</strain>
    </source>
</reference>
<dbReference type="EMBL" id="AP005552">
    <property type="protein sequence ID" value="BAD28688.1"/>
    <property type="molecule type" value="Genomic_DNA"/>
</dbReference>
<organism evidence="10 11">
    <name type="scientific">Oryza sativa subsp. japonica</name>
    <name type="common">Rice</name>
    <dbReference type="NCBI Taxonomy" id="39947"/>
    <lineage>
        <taxon>Eukaryota</taxon>
        <taxon>Viridiplantae</taxon>
        <taxon>Streptophyta</taxon>
        <taxon>Embryophyta</taxon>
        <taxon>Tracheophyta</taxon>
        <taxon>Spermatophyta</taxon>
        <taxon>Magnoliopsida</taxon>
        <taxon>Liliopsida</taxon>
        <taxon>Poales</taxon>
        <taxon>Poaceae</taxon>
        <taxon>BOP clade</taxon>
        <taxon>Oryzoideae</taxon>
        <taxon>Oryzeae</taxon>
        <taxon>Oryzinae</taxon>
        <taxon>Oryza</taxon>
        <taxon>Oryza sativa</taxon>
    </lineage>
</organism>
<evidence type="ECO:0000313" key="11">
    <source>
        <dbReference type="Proteomes" id="UP000000763"/>
    </source>
</evidence>
<dbReference type="FunFam" id="3.30.200.20:FF:000178">
    <property type="entry name" value="serine/threonine-protein kinase PBS1-like"/>
    <property type="match status" value="1"/>
</dbReference>
<evidence type="ECO:0000313" key="10">
    <source>
        <dbReference type="EMBL" id="BAD28688.1"/>
    </source>
</evidence>
<dbReference type="PROSITE" id="PS00108">
    <property type="entry name" value="PROTEIN_KINASE_ST"/>
    <property type="match status" value="1"/>
</dbReference>
<evidence type="ECO:0000256" key="1">
    <source>
        <dbReference type="ARBA" id="ARBA00022527"/>
    </source>
</evidence>
<dbReference type="InterPro" id="IPR000719">
    <property type="entry name" value="Prot_kinase_dom"/>
</dbReference>
<evidence type="ECO:0000256" key="2">
    <source>
        <dbReference type="ARBA" id="ARBA00022679"/>
    </source>
</evidence>
<name>Q6ERN2_ORYSJ</name>
<feature type="transmembrane region" description="Helical" evidence="8">
    <location>
        <begin position="15"/>
        <end position="39"/>
    </location>
</feature>
<dbReference type="Pfam" id="PF07714">
    <property type="entry name" value="PK_Tyr_Ser-Thr"/>
    <property type="match status" value="1"/>
</dbReference>
<dbReference type="Gene3D" id="1.10.510.10">
    <property type="entry name" value="Transferase(Phosphotransferase) domain 1"/>
    <property type="match status" value="1"/>
</dbReference>
<dbReference type="Proteomes" id="UP000000763">
    <property type="component" value="Chromosome 9"/>
</dbReference>
<evidence type="ECO:0000256" key="3">
    <source>
        <dbReference type="ARBA" id="ARBA00022741"/>
    </source>
</evidence>
<dbReference type="SMART" id="SM00220">
    <property type="entry name" value="S_TKc"/>
    <property type="match status" value="1"/>
</dbReference>
<dbReference type="PANTHER" id="PTHR45631">
    <property type="entry name" value="OS07G0107800 PROTEIN-RELATED"/>
    <property type="match status" value="1"/>
</dbReference>
<accession>Q6ERN2</accession>
<dbReference type="PROSITE" id="PS00107">
    <property type="entry name" value="PROTEIN_KINASE_ATP"/>
    <property type="match status" value="1"/>
</dbReference>
<feature type="region of interest" description="Disordered" evidence="7">
    <location>
        <begin position="636"/>
        <end position="670"/>
    </location>
</feature>
<dbReference type="GO" id="GO:0004674">
    <property type="term" value="F:protein serine/threonine kinase activity"/>
    <property type="evidence" value="ECO:0007669"/>
    <property type="project" value="UniProtKB-KW"/>
</dbReference>
<keyword evidence="8" id="KW-0472">Membrane</keyword>
<dbReference type="SUPFAM" id="SSF56112">
    <property type="entry name" value="Protein kinase-like (PK-like)"/>
    <property type="match status" value="1"/>
</dbReference>
<evidence type="ECO:0000256" key="4">
    <source>
        <dbReference type="ARBA" id="ARBA00022777"/>
    </source>
</evidence>
<evidence type="ECO:0000256" key="7">
    <source>
        <dbReference type="SAM" id="MobiDB-lite"/>
    </source>
</evidence>
<feature type="domain" description="Protein kinase" evidence="9">
    <location>
        <begin position="90"/>
        <end position="375"/>
    </location>
</feature>
<evidence type="ECO:0000256" key="8">
    <source>
        <dbReference type="SAM" id="Phobius"/>
    </source>
</evidence>
<dbReference type="AlphaFoldDB" id="Q6ERN2"/>
<evidence type="ECO:0000259" key="9">
    <source>
        <dbReference type="PROSITE" id="PS50011"/>
    </source>
</evidence>
<dbReference type="InterPro" id="IPR008271">
    <property type="entry name" value="Ser/Thr_kinase_AS"/>
</dbReference>